<dbReference type="InterPro" id="IPR018711">
    <property type="entry name" value="NAGPA"/>
</dbReference>
<organism evidence="3 4">
    <name type="scientific">Oxynema aestuarii AP17</name>
    <dbReference type="NCBI Taxonomy" id="2064643"/>
    <lineage>
        <taxon>Bacteria</taxon>
        <taxon>Bacillati</taxon>
        <taxon>Cyanobacteriota</taxon>
        <taxon>Cyanophyceae</taxon>
        <taxon>Oscillatoriophycideae</taxon>
        <taxon>Oscillatoriales</taxon>
        <taxon>Oscillatoriaceae</taxon>
        <taxon>Oxynema</taxon>
        <taxon>Oxynema aestuarii</taxon>
    </lineage>
</organism>
<dbReference type="EMBL" id="CP051167">
    <property type="protein sequence ID" value="QIZ71602.1"/>
    <property type="molecule type" value="Genomic_DNA"/>
</dbReference>
<dbReference type="Proteomes" id="UP000500857">
    <property type="component" value="Chromosome"/>
</dbReference>
<keyword evidence="4" id="KW-1185">Reference proteome</keyword>
<dbReference type="GO" id="GO:0016798">
    <property type="term" value="F:hydrolase activity, acting on glycosyl bonds"/>
    <property type="evidence" value="ECO:0007669"/>
    <property type="project" value="UniProtKB-KW"/>
</dbReference>
<keyword evidence="3" id="KW-0378">Hydrolase</keyword>
<evidence type="ECO:0000256" key="1">
    <source>
        <dbReference type="SAM" id="MobiDB-lite"/>
    </source>
</evidence>
<dbReference type="RefSeq" id="WP_168569754.1">
    <property type="nucleotide sequence ID" value="NZ_CP051167.1"/>
</dbReference>
<feature type="region of interest" description="Disordered" evidence="1">
    <location>
        <begin position="1"/>
        <end position="23"/>
    </location>
</feature>
<dbReference type="Pfam" id="PF09992">
    <property type="entry name" value="NAGPA"/>
    <property type="match status" value="1"/>
</dbReference>
<protein>
    <submittedName>
        <fullName evidence="3">Phosphodiester glycosidase family protein</fullName>
    </submittedName>
</protein>
<evidence type="ECO:0000313" key="4">
    <source>
        <dbReference type="Proteomes" id="UP000500857"/>
    </source>
</evidence>
<reference evidence="3 4" key="1">
    <citation type="submission" date="2020-04" db="EMBL/GenBank/DDBJ databases">
        <authorList>
            <person name="Basu S."/>
            <person name="Maruthanayagam V."/>
            <person name="Chakraborty S."/>
            <person name="Pramanik A."/>
            <person name="Mukherjee J."/>
            <person name="Brink B."/>
        </authorList>
    </citation>
    <scope>NUCLEOTIDE SEQUENCE [LARGE SCALE GENOMIC DNA]</scope>
    <source>
        <strain evidence="3 4">AP17</strain>
    </source>
</reference>
<dbReference type="KEGG" id="oxy:HCG48_14245"/>
<proteinExistence type="predicted"/>
<gene>
    <name evidence="3" type="ORF">HCG48_14245</name>
</gene>
<evidence type="ECO:0000313" key="3">
    <source>
        <dbReference type="EMBL" id="QIZ71602.1"/>
    </source>
</evidence>
<keyword evidence="3" id="KW-0326">Glycosidase</keyword>
<sequence length="321" mass="34727">MWKRQAAFPKQRRSRSNAVPVGSANKKGVSRIAATVLLFSLSLGGVAVGRPPANPEQEAISDAFQPILEAPGVTLFQQGSDYVQAIDLSRGASVSFEFGPVVERRSGLGAYGGDDPEFERQSLETAWRTLRDRDPAAFCMANGQFFRNDRNRATALAFPVKARGEFVSDGYAGESEFADEKLILEVWPDRAEIVAFDPLEWRQNEAPEAIVGLTPTAEKSSAIAVGRTFAGIKDKDGDGTAETVLLLSSSKATQARAAEVLKEFGAIAVLMLDGGGSTQLLCRDRHYLDSPRTVPQTIAVTAASKQTQFFPRFRDGRSPAL</sequence>
<dbReference type="AlphaFoldDB" id="A0A6H1TYC5"/>
<accession>A0A6H1TYC5</accession>
<name>A0A6H1TYC5_9CYAN</name>
<feature type="domain" description="Phosphodiester glycosidase" evidence="2">
    <location>
        <begin position="135"/>
        <end position="300"/>
    </location>
</feature>
<evidence type="ECO:0000259" key="2">
    <source>
        <dbReference type="Pfam" id="PF09992"/>
    </source>
</evidence>